<dbReference type="Pfam" id="PF12229">
    <property type="entry name" value="PG_binding_4"/>
    <property type="match status" value="1"/>
</dbReference>
<dbReference type="Pfam" id="PF04294">
    <property type="entry name" value="VanW"/>
    <property type="match status" value="1"/>
</dbReference>
<feature type="compositionally biased region" description="Basic and acidic residues" evidence="1">
    <location>
        <begin position="1"/>
        <end position="15"/>
    </location>
</feature>
<dbReference type="PANTHER" id="PTHR35788">
    <property type="entry name" value="EXPORTED PROTEIN-RELATED"/>
    <property type="match status" value="1"/>
</dbReference>
<evidence type="ECO:0000313" key="4">
    <source>
        <dbReference type="EMBL" id="RKT78641.1"/>
    </source>
</evidence>
<dbReference type="AlphaFoldDB" id="A0A495XVP1"/>
<dbReference type="InterPro" id="IPR052913">
    <property type="entry name" value="Glycopeptide_resist_protein"/>
</dbReference>
<protein>
    <submittedName>
        <fullName evidence="4">Vancomycin resistance protein YoaR</fullName>
    </submittedName>
</protein>
<keyword evidence="5" id="KW-1185">Reference proteome</keyword>
<organism evidence="4 5">
    <name type="scientific">Terracoccus luteus</name>
    <dbReference type="NCBI Taxonomy" id="53356"/>
    <lineage>
        <taxon>Bacteria</taxon>
        <taxon>Bacillati</taxon>
        <taxon>Actinomycetota</taxon>
        <taxon>Actinomycetes</taxon>
        <taxon>Micrococcales</taxon>
        <taxon>Intrasporangiaceae</taxon>
        <taxon>Terracoccus</taxon>
    </lineage>
</organism>
<evidence type="ECO:0000256" key="1">
    <source>
        <dbReference type="SAM" id="MobiDB-lite"/>
    </source>
</evidence>
<evidence type="ECO:0000256" key="2">
    <source>
        <dbReference type="SAM" id="Phobius"/>
    </source>
</evidence>
<dbReference type="EMBL" id="RBXT01000001">
    <property type="protein sequence ID" value="RKT78641.1"/>
    <property type="molecule type" value="Genomic_DNA"/>
</dbReference>
<accession>A0A495XVP1</accession>
<feature type="transmembrane region" description="Helical" evidence="2">
    <location>
        <begin position="34"/>
        <end position="54"/>
    </location>
</feature>
<dbReference type="PANTHER" id="PTHR35788:SF1">
    <property type="entry name" value="EXPORTED PROTEIN"/>
    <property type="match status" value="1"/>
</dbReference>
<feature type="region of interest" description="Disordered" evidence="1">
    <location>
        <begin position="544"/>
        <end position="572"/>
    </location>
</feature>
<gene>
    <name evidence="4" type="ORF">DFJ68_2090</name>
</gene>
<sequence>MARSAFVDHTDRYEPDDPDPWGDDARRRDRRATVLRLLVTMLVLGGAYVGVAWWSSTHLPNTVSVGGVQLGGRSPDEAAATLTRATTGVLATPIVLDVPGGDPVQVVPRDAGLRVDVERSLDGLVGFSLDPTTIWSRLAGSVELPLLTSVDDDRLTAAVTALKTAVAVSPREGGITFPDGRVVVALPASGRALDVTATKLAVRRAFPDTTTAEAVVRAIAPRTPATTIQSVANGFATTAMSLPVTLVSGPTRVELTPADLAPAVTVVADGRGGLTPRVDAKAVSALVASRLVVPTRRAVPARWTFEPGNGRPKVLPSTDGSALDIDAATKAVVAAVGSGRRTVTVTPTTATPALTTLQAQASGVGSVVGEFVSVLPAGDTTRRADAVRAAAALNGTFVAPATTFSLGRALVGKVPVTGQEGASQVATVVYNLAWGAGAQLVSSSSRWSFDPRYPAGRESALTWPEGDVSFTNDSPHGMLLQVWVDGDRVHGRLWGTRRFDVRTVAGARTAVVPSTVVTERGAGCRAQAGSPGFDITVTRQLVPAGAPAGTPPVRSEPVTTHYEPQDTVRCAP</sequence>
<feature type="domain" description="YoaR-like putative peptidoglycan binding" evidence="3">
    <location>
        <begin position="135"/>
        <end position="207"/>
    </location>
</feature>
<keyword evidence="2" id="KW-0472">Membrane</keyword>
<proteinExistence type="predicted"/>
<keyword evidence="2" id="KW-1133">Transmembrane helix</keyword>
<dbReference type="InterPro" id="IPR022029">
    <property type="entry name" value="YoaR-like_PG-bd"/>
</dbReference>
<name>A0A495XVP1_9MICO</name>
<evidence type="ECO:0000313" key="5">
    <source>
        <dbReference type="Proteomes" id="UP000278440"/>
    </source>
</evidence>
<dbReference type="InterPro" id="IPR007391">
    <property type="entry name" value="Vancomycin_resist_VanW"/>
</dbReference>
<comment type="caution">
    <text evidence="4">The sequence shown here is derived from an EMBL/GenBank/DDBJ whole genome shotgun (WGS) entry which is preliminary data.</text>
</comment>
<dbReference type="Proteomes" id="UP000278440">
    <property type="component" value="Unassembled WGS sequence"/>
</dbReference>
<evidence type="ECO:0000259" key="3">
    <source>
        <dbReference type="Pfam" id="PF12229"/>
    </source>
</evidence>
<dbReference type="OrthoDB" id="9813301at2"/>
<reference evidence="4 5" key="1">
    <citation type="submission" date="2018-10" db="EMBL/GenBank/DDBJ databases">
        <title>Sequencing the genomes of 1000 actinobacteria strains.</title>
        <authorList>
            <person name="Klenk H.-P."/>
        </authorList>
    </citation>
    <scope>NUCLEOTIDE SEQUENCE [LARGE SCALE GENOMIC DNA]</scope>
    <source>
        <strain evidence="4 5">DSM 44267</strain>
    </source>
</reference>
<dbReference type="RefSeq" id="WP_121032985.1">
    <property type="nucleotide sequence ID" value="NZ_RBXT01000001.1"/>
</dbReference>
<keyword evidence="2" id="KW-0812">Transmembrane</keyword>
<feature type="region of interest" description="Disordered" evidence="1">
    <location>
        <begin position="1"/>
        <end position="25"/>
    </location>
</feature>